<reference evidence="3 4" key="1">
    <citation type="submission" date="2023-08" db="EMBL/GenBank/DDBJ databases">
        <authorList>
            <person name="Palmer J.M."/>
        </authorList>
    </citation>
    <scope>NUCLEOTIDE SEQUENCE [LARGE SCALE GENOMIC DNA]</scope>
    <source>
        <strain evidence="3 4">TWF481</strain>
    </source>
</reference>
<feature type="signal peptide" evidence="2">
    <location>
        <begin position="1"/>
        <end position="30"/>
    </location>
</feature>
<sequence>MKSPATNRVCMVSVVIGFLAFCSQAPQASAELITVSADQWKDYLRHEARIIEIIGEQVDNLKANARTRCPIGGPGDERVRRNGEHKSLWNIIEAFKHILKQFDEARWALRWEMRNTCPWLVPKLHSGTANVGLPIVILTEEEIDAARFPNEAAQLAWQIGDFDWGNIDWPNLDFQQRDTADQEENANTSRQNGDSTIQDPTARQQTAVDQENDSVGWGNQEPENGGTFPQARPEYESWIKNILDKWGCEDMMDLELRSQAISELIHYAEAVRTAMLHFSLQFDNLSGVTTGEAGATRSENLVRLARQMEAGKITGTPAQNNVAVTYNTRAREQLVIVLLNATKRLHKEFFAINRLRGDIELFSYVPEFIKLVSGWNIPNAGEDDRIMNLFEGLNVWHQCWRKPLQRMAGTMSGNLGPPPDPSSPKWGRYPPTD</sequence>
<evidence type="ECO:0000256" key="2">
    <source>
        <dbReference type="SAM" id="SignalP"/>
    </source>
</evidence>
<protein>
    <recommendedName>
        <fullName evidence="5">Secreted protein</fullName>
    </recommendedName>
</protein>
<organism evidence="3 4">
    <name type="scientific">Arthrobotrys musiformis</name>
    <dbReference type="NCBI Taxonomy" id="47236"/>
    <lineage>
        <taxon>Eukaryota</taxon>
        <taxon>Fungi</taxon>
        <taxon>Dikarya</taxon>
        <taxon>Ascomycota</taxon>
        <taxon>Pezizomycotina</taxon>
        <taxon>Orbiliomycetes</taxon>
        <taxon>Orbiliales</taxon>
        <taxon>Orbiliaceae</taxon>
        <taxon>Arthrobotrys</taxon>
    </lineage>
</organism>
<evidence type="ECO:0000313" key="3">
    <source>
        <dbReference type="EMBL" id="KAK6506669.1"/>
    </source>
</evidence>
<feature type="region of interest" description="Disordered" evidence="1">
    <location>
        <begin position="408"/>
        <end position="433"/>
    </location>
</feature>
<evidence type="ECO:0008006" key="5">
    <source>
        <dbReference type="Google" id="ProtNLM"/>
    </source>
</evidence>
<dbReference type="Proteomes" id="UP001370758">
    <property type="component" value="Unassembled WGS sequence"/>
</dbReference>
<evidence type="ECO:0000313" key="4">
    <source>
        <dbReference type="Proteomes" id="UP001370758"/>
    </source>
</evidence>
<gene>
    <name evidence="3" type="ORF">TWF481_005128</name>
</gene>
<feature type="chain" id="PRO_5043889050" description="Secreted protein" evidence="2">
    <location>
        <begin position="31"/>
        <end position="433"/>
    </location>
</feature>
<name>A0AAV9WEA8_9PEZI</name>
<keyword evidence="4" id="KW-1185">Reference proteome</keyword>
<evidence type="ECO:0000256" key="1">
    <source>
        <dbReference type="SAM" id="MobiDB-lite"/>
    </source>
</evidence>
<comment type="caution">
    <text evidence="3">The sequence shown here is derived from an EMBL/GenBank/DDBJ whole genome shotgun (WGS) entry which is preliminary data.</text>
</comment>
<feature type="region of interest" description="Disordered" evidence="1">
    <location>
        <begin position="178"/>
        <end position="232"/>
    </location>
</feature>
<proteinExistence type="predicted"/>
<accession>A0AAV9WEA8</accession>
<dbReference type="AlphaFoldDB" id="A0AAV9WEA8"/>
<keyword evidence="2" id="KW-0732">Signal</keyword>
<feature type="compositionally biased region" description="Polar residues" evidence="1">
    <location>
        <begin position="185"/>
        <end position="209"/>
    </location>
</feature>
<dbReference type="EMBL" id="JAVHJL010000003">
    <property type="protein sequence ID" value="KAK6506669.1"/>
    <property type="molecule type" value="Genomic_DNA"/>
</dbReference>